<evidence type="ECO:0000259" key="2">
    <source>
        <dbReference type="PROSITE" id="PS51471"/>
    </source>
</evidence>
<keyword evidence="1" id="KW-0479">Metal-binding</keyword>
<gene>
    <name evidence="3" type="ORF">THASP1DRAFT_30398</name>
</gene>
<dbReference type="EMBL" id="KZ992672">
    <property type="protein sequence ID" value="RKP07799.1"/>
    <property type="molecule type" value="Genomic_DNA"/>
</dbReference>
<comment type="similarity">
    <text evidence="1">Belongs to the iron/ascorbate-dependent oxidoreductase family.</text>
</comment>
<dbReference type="PRINTS" id="PR00682">
    <property type="entry name" value="IPNSYNTHASE"/>
</dbReference>
<keyword evidence="1" id="KW-0560">Oxidoreductase</keyword>
<dbReference type="OrthoDB" id="288590at2759"/>
<dbReference type="AlphaFoldDB" id="A0A4V1IWJ7"/>
<sequence>MTVGPLPIIDIGVYLDPDSSPEQREAVVHALDSACSDAGFFYLINHGVPQKLCDEVRDFGRQFFQLSQEEKYRYKVAGGFRGYKGASDVLGDDPTRHSERLGFYPPVNHCHNGLAPDMDPDSPIARLPTTRDLLGDQDSWPSDAFRTATEAYRQHLLRLNGHLFGAIATALGVSATSQKWMQHPTLSLQFNYYRALAKAEVEKGNDSSSASLEIRGHDGKWHRVQPLSGAFVVNIGSMLSLWTGGRYAATVHRVVHLSKEPRISVAAFIEPPLDASIAPPPELAAADTSMEKYASKTYYDYMFAHLEPYLGPRQA</sequence>
<evidence type="ECO:0000313" key="3">
    <source>
        <dbReference type="EMBL" id="RKP07799.1"/>
    </source>
</evidence>
<organism evidence="3 4">
    <name type="scientific">Thamnocephalis sphaerospora</name>
    <dbReference type="NCBI Taxonomy" id="78915"/>
    <lineage>
        <taxon>Eukaryota</taxon>
        <taxon>Fungi</taxon>
        <taxon>Fungi incertae sedis</taxon>
        <taxon>Zoopagomycota</taxon>
        <taxon>Zoopagomycotina</taxon>
        <taxon>Zoopagomycetes</taxon>
        <taxon>Zoopagales</taxon>
        <taxon>Sigmoideomycetaceae</taxon>
        <taxon>Thamnocephalis</taxon>
    </lineage>
</organism>
<dbReference type="Gene3D" id="2.60.120.330">
    <property type="entry name" value="B-lactam Antibiotic, Isopenicillin N Synthase, Chain"/>
    <property type="match status" value="1"/>
</dbReference>
<dbReference type="SUPFAM" id="SSF51197">
    <property type="entry name" value="Clavaminate synthase-like"/>
    <property type="match status" value="1"/>
</dbReference>
<dbReference type="InterPro" id="IPR044861">
    <property type="entry name" value="IPNS-like_FE2OG_OXY"/>
</dbReference>
<name>A0A4V1IWJ7_9FUNG</name>
<dbReference type="PROSITE" id="PS51471">
    <property type="entry name" value="FE2OG_OXY"/>
    <property type="match status" value="1"/>
</dbReference>
<dbReference type="STRING" id="78915.A0A4V1IWJ7"/>
<keyword evidence="4" id="KW-1185">Reference proteome</keyword>
<dbReference type="InterPro" id="IPR027443">
    <property type="entry name" value="IPNS-like_sf"/>
</dbReference>
<dbReference type="GO" id="GO:0046872">
    <property type="term" value="F:metal ion binding"/>
    <property type="evidence" value="ECO:0007669"/>
    <property type="project" value="UniProtKB-KW"/>
</dbReference>
<evidence type="ECO:0000256" key="1">
    <source>
        <dbReference type="RuleBase" id="RU003682"/>
    </source>
</evidence>
<dbReference type="Pfam" id="PF14226">
    <property type="entry name" value="DIOX_N"/>
    <property type="match status" value="1"/>
</dbReference>
<dbReference type="InterPro" id="IPR050231">
    <property type="entry name" value="Iron_ascorbate_oxido_reductase"/>
</dbReference>
<evidence type="ECO:0000313" key="4">
    <source>
        <dbReference type="Proteomes" id="UP000271241"/>
    </source>
</evidence>
<proteinExistence type="inferred from homology"/>
<reference evidence="4" key="1">
    <citation type="journal article" date="2018" name="Nat. Microbiol.">
        <title>Leveraging single-cell genomics to expand the fungal tree of life.</title>
        <authorList>
            <person name="Ahrendt S.R."/>
            <person name="Quandt C.A."/>
            <person name="Ciobanu D."/>
            <person name="Clum A."/>
            <person name="Salamov A."/>
            <person name="Andreopoulos B."/>
            <person name="Cheng J.F."/>
            <person name="Woyke T."/>
            <person name="Pelin A."/>
            <person name="Henrissat B."/>
            <person name="Reynolds N.K."/>
            <person name="Benny G.L."/>
            <person name="Smith M.E."/>
            <person name="James T.Y."/>
            <person name="Grigoriev I.V."/>
        </authorList>
    </citation>
    <scope>NUCLEOTIDE SEQUENCE [LARGE SCALE GENOMIC DNA]</scope>
    <source>
        <strain evidence="4">RSA 1356</strain>
    </source>
</reference>
<keyword evidence="1" id="KW-0408">Iron</keyword>
<dbReference type="Proteomes" id="UP000271241">
    <property type="component" value="Unassembled WGS sequence"/>
</dbReference>
<dbReference type="InterPro" id="IPR005123">
    <property type="entry name" value="Oxoglu/Fe-dep_dioxygenase_dom"/>
</dbReference>
<protein>
    <recommendedName>
        <fullName evidence="2">Fe2OG dioxygenase domain-containing protein</fullName>
    </recommendedName>
</protein>
<dbReference type="Pfam" id="PF03171">
    <property type="entry name" value="2OG-FeII_Oxy"/>
    <property type="match status" value="1"/>
</dbReference>
<dbReference type="GO" id="GO:0016491">
    <property type="term" value="F:oxidoreductase activity"/>
    <property type="evidence" value="ECO:0007669"/>
    <property type="project" value="UniProtKB-KW"/>
</dbReference>
<accession>A0A4V1IWJ7</accession>
<dbReference type="InterPro" id="IPR026992">
    <property type="entry name" value="DIOX_N"/>
</dbReference>
<feature type="domain" description="Fe2OG dioxygenase" evidence="2">
    <location>
        <begin position="95"/>
        <end position="271"/>
    </location>
</feature>
<dbReference type="PANTHER" id="PTHR47990">
    <property type="entry name" value="2-OXOGLUTARATE (2OG) AND FE(II)-DEPENDENT OXYGENASE SUPERFAMILY PROTEIN-RELATED"/>
    <property type="match status" value="1"/>
</dbReference>